<gene>
    <name evidence="7" type="ORF">SAMN05660909_02666</name>
</gene>
<keyword evidence="8" id="KW-1185">Reference proteome</keyword>
<dbReference type="GO" id="GO:0005506">
    <property type="term" value="F:iron ion binding"/>
    <property type="evidence" value="ECO:0007669"/>
    <property type="project" value="InterPro"/>
</dbReference>
<evidence type="ECO:0000256" key="5">
    <source>
        <dbReference type="SAM" id="Phobius"/>
    </source>
</evidence>
<feature type="transmembrane region" description="Helical" evidence="5">
    <location>
        <begin position="20"/>
        <end position="41"/>
    </location>
</feature>
<evidence type="ECO:0000259" key="6">
    <source>
        <dbReference type="Pfam" id="PF04116"/>
    </source>
</evidence>
<keyword evidence="3 5" id="KW-1133">Transmembrane helix</keyword>
<name>A0A1H4CIZ4_9BACT</name>
<accession>A0A1H4CIZ4</accession>
<feature type="domain" description="Fatty acid hydroxylase" evidence="6">
    <location>
        <begin position="100"/>
        <end position="235"/>
    </location>
</feature>
<keyword evidence="4 5" id="KW-0472">Membrane</keyword>
<protein>
    <submittedName>
        <fullName evidence="7">Fatty acid hydroxylase superfamily protein</fullName>
    </submittedName>
</protein>
<feature type="transmembrane region" description="Helical" evidence="5">
    <location>
        <begin position="61"/>
        <end position="80"/>
    </location>
</feature>
<dbReference type="GO" id="GO:0016491">
    <property type="term" value="F:oxidoreductase activity"/>
    <property type="evidence" value="ECO:0007669"/>
    <property type="project" value="InterPro"/>
</dbReference>
<evidence type="ECO:0000256" key="3">
    <source>
        <dbReference type="ARBA" id="ARBA00022989"/>
    </source>
</evidence>
<proteinExistence type="predicted"/>
<dbReference type="AlphaFoldDB" id="A0A1H4CIZ4"/>
<organism evidence="7 8">
    <name type="scientific">Chitinophaga terrae</name>
    <name type="common">ex Kim and Jung 2007</name>
    <dbReference type="NCBI Taxonomy" id="408074"/>
    <lineage>
        <taxon>Bacteria</taxon>
        <taxon>Pseudomonadati</taxon>
        <taxon>Bacteroidota</taxon>
        <taxon>Chitinophagia</taxon>
        <taxon>Chitinophagales</taxon>
        <taxon>Chitinophagaceae</taxon>
        <taxon>Chitinophaga</taxon>
    </lineage>
</organism>
<feature type="transmembrane region" description="Helical" evidence="5">
    <location>
        <begin position="167"/>
        <end position="188"/>
    </location>
</feature>
<dbReference type="Proteomes" id="UP000199656">
    <property type="component" value="Unassembled WGS sequence"/>
</dbReference>
<evidence type="ECO:0000256" key="1">
    <source>
        <dbReference type="ARBA" id="ARBA00004370"/>
    </source>
</evidence>
<keyword evidence="2 5" id="KW-0812">Transmembrane</keyword>
<evidence type="ECO:0000256" key="4">
    <source>
        <dbReference type="ARBA" id="ARBA00023136"/>
    </source>
</evidence>
<dbReference type="PANTHER" id="PTHR11863">
    <property type="entry name" value="STEROL DESATURASE"/>
    <property type="match status" value="1"/>
</dbReference>
<dbReference type="STRING" id="408074.SAMN05660909_02666"/>
<evidence type="ECO:0000256" key="2">
    <source>
        <dbReference type="ARBA" id="ARBA00022692"/>
    </source>
</evidence>
<evidence type="ECO:0000313" key="8">
    <source>
        <dbReference type="Proteomes" id="UP000199656"/>
    </source>
</evidence>
<comment type="subcellular location">
    <subcellularLocation>
        <location evidence="1">Membrane</location>
    </subcellularLocation>
</comment>
<dbReference type="GO" id="GO:0008610">
    <property type="term" value="P:lipid biosynthetic process"/>
    <property type="evidence" value="ECO:0007669"/>
    <property type="project" value="InterPro"/>
</dbReference>
<dbReference type="InterPro" id="IPR050307">
    <property type="entry name" value="Sterol_Desaturase_Related"/>
</dbReference>
<sequence length="240" mass="27566">MFAGKMEDLFQSLVALPFPLLFLVIIAENLVVFLIPVALGYRIRRAYGMEPHRVSRQEWQLALLTVLINSLITYAGAWAWKHQLIHITFGWSWRSFADVLILLLAMDLLMYIFHYAIHHTVLYRYIHGMHHEAVDPTPIDLFILHPIETIGFGMLWLVLLVAGDFNIWGIIVYLALNIVSGIVGHLGFEPLRVDTSTGRIAAKWLGTSAFHHRHHQDITANFGFYTSIWDRVFGTYKEGL</sequence>
<feature type="transmembrane region" description="Helical" evidence="5">
    <location>
        <begin position="139"/>
        <end position="161"/>
    </location>
</feature>
<dbReference type="EMBL" id="FNRL01000010">
    <property type="protein sequence ID" value="SEA60300.1"/>
    <property type="molecule type" value="Genomic_DNA"/>
</dbReference>
<dbReference type="Pfam" id="PF04116">
    <property type="entry name" value="FA_hydroxylase"/>
    <property type="match status" value="1"/>
</dbReference>
<evidence type="ECO:0000313" key="7">
    <source>
        <dbReference type="EMBL" id="SEA60300.1"/>
    </source>
</evidence>
<feature type="transmembrane region" description="Helical" evidence="5">
    <location>
        <begin position="100"/>
        <end position="118"/>
    </location>
</feature>
<reference evidence="8" key="1">
    <citation type="submission" date="2016-10" db="EMBL/GenBank/DDBJ databases">
        <authorList>
            <person name="Varghese N."/>
            <person name="Submissions S."/>
        </authorList>
    </citation>
    <scope>NUCLEOTIDE SEQUENCE [LARGE SCALE GENOMIC DNA]</scope>
    <source>
        <strain evidence="8">DSM 23920</strain>
    </source>
</reference>
<dbReference type="GO" id="GO:0016020">
    <property type="term" value="C:membrane"/>
    <property type="evidence" value="ECO:0007669"/>
    <property type="project" value="UniProtKB-SubCell"/>
</dbReference>
<dbReference type="InterPro" id="IPR006694">
    <property type="entry name" value="Fatty_acid_hydroxylase"/>
</dbReference>